<dbReference type="PANTHER" id="PTHR46423">
    <property type="entry name" value="RNA POLYMERASE II-ASSOCIATED PROTEIN 3"/>
    <property type="match status" value="1"/>
</dbReference>
<keyword evidence="4" id="KW-1185">Reference proteome</keyword>
<dbReference type="AlphaFoldDB" id="A0A9W7GN90"/>
<dbReference type="SMART" id="SM00028">
    <property type="entry name" value="TPR"/>
    <property type="match status" value="3"/>
</dbReference>
<dbReference type="SUPFAM" id="SSF48452">
    <property type="entry name" value="TPR-like"/>
    <property type="match status" value="1"/>
</dbReference>
<feature type="repeat" description="TPR" evidence="2">
    <location>
        <begin position="75"/>
        <end position="108"/>
    </location>
</feature>
<dbReference type="EMBL" id="BRYA01000434">
    <property type="protein sequence ID" value="GMI48787.1"/>
    <property type="molecule type" value="Genomic_DNA"/>
</dbReference>
<evidence type="ECO:0000256" key="2">
    <source>
        <dbReference type="PROSITE-ProRule" id="PRU00339"/>
    </source>
</evidence>
<dbReference type="PANTHER" id="PTHR46423:SF1">
    <property type="entry name" value="RNA POLYMERASE II-ASSOCIATED PROTEIN 3"/>
    <property type="match status" value="1"/>
</dbReference>
<dbReference type="InterPro" id="IPR019734">
    <property type="entry name" value="TPR_rpt"/>
</dbReference>
<keyword evidence="1 2" id="KW-0802">TPR repeat</keyword>
<dbReference type="PROSITE" id="PS50005">
    <property type="entry name" value="TPR"/>
    <property type="match status" value="1"/>
</dbReference>
<evidence type="ECO:0000313" key="4">
    <source>
        <dbReference type="Proteomes" id="UP001165065"/>
    </source>
</evidence>
<protein>
    <submittedName>
        <fullName evidence="3">Uncharacterized protein</fullName>
    </submittedName>
</protein>
<evidence type="ECO:0000313" key="3">
    <source>
        <dbReference type="EMBL" id="GMI48787.1"/>
    </source>
</evidence>
<comment type="caution">
    <text evidence="3">The sequence shown here is derived from an EMBL/GenBank/DDBJ whole genome shotgun (WGS) entry which is preliminary data.</text>
</comment>
<dbReference type="InterPro" id="IPR051966">
    <property type="entry name" value="RPAP3"/>
</dbReference>
<gene>
    <name evidence="3" type="ORF">TrCOL_g10809</name>
</gene>
<evidence type="ECO:0000256" key="1">
    <source>
        <dbReference type="ARBA" id="ARBA00022803"/>
    </source>
</evidence>
<dbReference type="Proteomes" id="UP001165065">
    <property type="component" value="Unassembled WGS sequence"/>
</dbReference>
<accession>A0A9W7GN90</accession>
<dbReference type="InterPro" id="IPR011990">
    <property type="entry name" value="TPR-like_helical_dom_sf"/>
</dbReference>
<reference evidence="4" key="1">
    <citation type="journal article" date="2023" name="Commun. Biol.">
        <title>Genome analysis of Parmales, the sister group of diatoms, reveals the evolutionary specialization of diatoms from phago-mixotrophs to photoautotrophs.</title>
        <authorList>
            <person name="Ban H."/>
            <person name="Sato S."/>
            <person name="Yoshikawa S."/>
            <person name="Yamada K."/>
            <person name="Nakamura Y."/>
            <person name="Ichinomiya M."/>
            <person name="Sato N."/>
            <person name="Blanc-Mathieu R."/>
            <person name="Endo H."/>
            <person name="Kuwata A."/>
            <person name="Ogata H."/>
        </authorList>
    </citation>
    <scope>NUCLEOTIDE SEQUENCE [LARGE SCALE GENOMIC DNA]</scope>
</reference>
<sequence>METPEEKALRLKDSGNEALKICKYSEAADLYTQALELHETSVLFSNRAMAYIKMEQYGQAILDADCAIKIDPQYVKAYYRRGSANFALGKNKAAKKDFKKVCQMKPKDKDARAKLAACTKAVNEAAFAIPTMSEFDFAYGDEYGDDYSDDYGSEYDDPYDRSDVDS</sequence>
<name>A0A9W7GN90_9STRA</name>
<dbReference type="OrthoDB" id="445564at2759"/>
<dbReference type="GO" id="GO:0101031">
    <property type="term" value="C:protein folding chaperone complex"/>
    <property type="evidence" value="ECO:0007669"/>
    <property type="project" value="TreeGrafter"/>
</dbReference>
<dbReference type="Pfam" id="PF13181">
    <property type="entry name" value="TPR_8"/>
    <property type="match status" value="2"/>
</dbReference>
<proteinExistence type="predicted"/>
<dbReference type="Gene3D" id="1.25.40.10">
    <property type="entry name" value="Tetratricopeptide repeat domain"/>
    <property type="match status" value="1"/>
</dbReference>
<organism evidence="3 4">
    <name type="scientific">Triparma columacea</name>
    <dbReference type="NCBI Taxonomy" id="722753"/>
    <lineage>
        <taxon>Eukaryota</taxon>
        <taxon>Sar</taxon>
        <taxon>Stramenopiles</taxon>
        <taxon>Ochrophyta</taxon>
        <taxon>Bolidophyceae</taxon>
        <taxon>Parmales</taxon>
        <taxon>Triparmaceae</taxon>
        <taxon>Triparma</taxon>
    </lineage>
</organism>